<proteinExistence type="predicted"/>
<name>A0A0V1AM34_TRISP</name>
<sequence length="31" mass="3590">MGLNHTDQNRGIRALIRMVPVMAILMWHLCV</sequence>
<dbReference type="AlphaFoldDB" id="A0A0V1AM34"/>
<accession>A0A0V1AM34</accession>
<keyword evidence="2" id="KW-1185">Reference proteome</keyword>
<protein>
    <submittedName>
        <fullName evidence="1">Uncharacterized protein</fullName>
    </submittedName>
</protein>
<evidence type="ECO:0000313" key="1">
    <source>
        <dbReference type="EMBL" id="KRY25626.1"/>
    </source>
</evidence>
<dbReference type="OrthoDB" id="5933374at2759"/>
<dbReference type="EMBL" id="JYDH01000824">
    <property type="protein sequence ID" value="KRY25626.1"/>
    <property type="molecule type" value="Genomic_DNA"/>
</dbReference>
<evidence type="ECO:0000313" key="2">
    <source>
        <dbReference type="Proteomes" id="UP000054776"/>
    </source>
</evidence>
<dbReference type="InParanoid" id="A0A0V1AM34"/>
<dbReference type="Proteomes" id="UP000054776">
    <property type="component" value="Unassembled WGS sequence"/>
</dbReference>
<organism evidence="1 2">
    <name type="scientific">Trichinella spiralis</name>
    <name type="common">Trichina worm</name>
    <dbReference type="NCBI Taxonomy" id="6334"/>
    <lineage>
        <taxon>Eukaryota</taxon>
        <taxon>Metazoa</taxon>
        <taxon>Ecdysozoa</taxon>
        <taxon>Nematoda</taxon>
        <taxon>Enoplea</taxon>
        <taxon>Dorylaimia</taxon>
        <taxon>Trichinellida</taxon>
        <taxon>Trichinellidae</taxon>
        <taxon>Trichinella</taxon>
    </lineage>
</organism>
<reference evidence="1 2" key="1">
    <citation type="submission" date="2015-01" db="EMBL/GenBank/DDBJ databases">
        <title>Evolution of Trichinella species and genotypes.</title>
        <authorList>
            <person name="Korhonen P.K."/>
            <person name="Edoardo P."/>
            <person name="Giuseppe L.R."/>
            <person name="Gasser R.B."/>
        </authorList>
    </citation>
    <scope>NUCLEOTIDE SEQUENCE [LARGE SCALE GENOMIC DNA]</scope>
    <source>
        <strain evidence="1">ISS3</strain>
    </source>
</reference>
<gene>
    <name evidence="1" type="ORF">T01_1375</name>
</gene>
<comment type="caution">
    <text evidence="1">The sequence shown here is derived from an EMBL/GenBank/DDBJ whole genome shotgun (WGS) entry which is preliminary data.</text>
</comment>